<dbReference type="InterPro" id="IPR025255">
    <property type="entry name" value="DUF4202"/>
</dbReference>
<dbReference type="PANTHER" id="PTHR41729:SF1">
    <property type="entry name" value="GLUTAMYL-TRNA SYNTHETASE"/>
    <property type="match status" value="1"/>
</dbReference>
<dbReference type="AlphaFoldDB" id="A0A507R345"/>
<proteinExistence type="predicted"/>
<gene>
    <name evidence="1" type="ORF">MPDQ_002564</name>
</gene>
<dbReference type="OrthoDB" id="417697at2759"/>
<sequence length="199" mass="22838">MSKFETALRLIDEAHSRDPTLTTVNTNTNETKTIPYELHYAHQMTKYLNFLRPSAPETLQLAIRAQHLRRWEVPRSSYPSTKPGYYAWRGYLAKRQGEIAEKICLEAGYSVAEAERVSALIRKEGLKTDADTQTLEDVACLVFLEEQLEEFRRGYEEEKVVGILRKTWAKMSPGGREMALKIEMEGDVRRLVERAVSGV</sequence>
<organism evidence="1 2">
    <name type="scientific">Monascus purpureus</name>
    <name type="common">Red mold</name>
    <name type="synonym">Monascus anka</name>
    <dbReference type="NCBI Taxonomy" id="5098"/>
    <lineage>
        <taxon>Eukaryota</taxon>
        <taxon>Fungi</taxon>
        <taxon>Dikarya</taxon>
        <taxon>Ascomycota</taxon>
        <taxon>Pezizomycotina</taxon>
        <taxon>Eurotiomycetes</taxon>
        <taxon>Eurotiomycetidae</taxon>
        <taxon>Eurotiales</taxon>
        <taxon>Aspergillaceae</taxon>
        <taxon>Monascus</taxon>
    </lineage>
</organism>
<evidence type="ECO:0000313" key="1">
    <source>
        <dbReference type="EMBL" id="TQB75599.1"/>
    </source>
</evidence>
<dbReference type="Proteomes" id="UP000319663">
    <property type="component" value="Unassembled WGS sequence"/>
</dbReference>
<dbReference type="PANTHER" id="PTHR41729">
    <property type="entry name" value="GLUTAMYL-TRNA SYNTHETASE"/>
    <property type="match status" value="1"/>
</dbReference>
<dbReference type="Pfam" id="PF13875">
    <property type="entry name" value="DUF4202"/>
    <property type="match status" value="1"/>
</dbReference>
<keyword evidence="2" id="KW-1185">Reference proteome</keyword>
<dbReference type="EMBL" id="VIFY01000018">
    <property type="protein sequence ID" value="TQB75599.1"/>
    <property type="molecule type" value="Genomic_DNA"/>
</dbReference>
<evidence type="ECO:0000313" key="2">
    <source>
        <dbReference type="Proteomes" id="UP000319663"/>
    </source>
</evidence>
<name>A0A507R345_MONPU</name>
<reference evidence="1 2" key="1">
    <citation type="submission" date="2019-06" db="EMBL/GenBank/DDBJ databases">
        <title>Wine fermentation using esterase from Monascus purpureus.</title>
        <authorList>
            <person name="Geng C."/>
            <person name="Zhang Y."/>
        </authorList>
    </citation>
    <scope>NUCLEOTIDE SEQUENCE [LARGE SCALE GENOMIC DNA]</scope>
    <source>
        <strain evidence="1">HQ1</strain>
    </source>
</reference>
<comment type="caution">
    <text evidence="1">The sequence shown here is derived from an EMBL/GenBank/DDBJ whole genome shotgun (WGS) entry which is preliminary data.</text>
</comment>
<accession>A0A507R345</accession>
<evidence type="ECO:0008006" key="3">
    <source>
        <dbReference type="Google" id="ProtNLM"/>
    </source>
</evidence>
<protein>
    <recommendedName>
        <fullName evidence="3">Glutamyl-tRNA synthetase</fullName>
    </recommendedName>
</protein>
<dbReference type="STRING" id="5098.A0A507R345"/>